<dbReference type="EMBL" id="SWFS01000435">
    <property type="protein sequence ID" value="KAA8903999.1"/>
    <property type="molecule type" value="Genomic_DNA"/>
</dbReference>
<feature type="zinc finger region" description="C3H1-type" evidence="4">
    <location>
        <begin position="210"/>
        <end position="237"/>
    </location>
</feature>
<reference evidence="8" key="1">
    <citation type="journal article" date="2019" name="G3 (Bethesda)">
        <title>Genome Assemblies of Two Rare Opportunistic Yeast Pathogens: Diutina rugosa (syn. Candida rugosa) and Trichomonascus ciferrii (syn. Candida ciferrii).</title>
        <authorList>
            <person name="Mixao V."/>
            <person name="Saus E."/>
            <person name="Hansen A.P."/>
            <person name="Lass-Florl C."/>
            <person name="Gabaldon T."/>
        </authorList>
    </citation>
    <scope>NUCLEOTIDE SEQUENCE</scope>
    <source>
        <strain evidence="8">CBS 4856</strain>
    </source>
</reference>
<dbReference type="SMART" id="SM00356">
    <property type="entry name" value="ZnF_C3H1"/>
    <property type="match status" value="2"/>
</dbReference>
<feature type="domain" description="C3H1-type" evidence="6">
    <location>
        <begin position="210"/>
        <end position="237"/>
    </location>
</feature>
<dbReference type="InterPro" id="IPR002625">
    <property type="entry name" value="Smr_dom"/>
</dbReference>
<dbReference type="InterPro" id="IPR000571">
    <property type="entry name" value="Znf_CCCH"/>
</dbReference>
<dbReference type="InterPro" id="IPR053242">
    <property type="entry name" value="PAM2-like_domain"/>
</dbReference>
<keyword evidence="1 4" id="KW-0479">Metal-binding</keyword>
<dbReference type="PROSITE" id="PS50103">
    <property type="entry name" value="ZF_C3H1"/>
    <property type="match status" value="2"/>
</dbReference>
<feature type="zinc finger region" description="C3H1-type" evidence="4">
    <location>
        <begin position="185"/>
        <end position="209"/>
    </location>
</feature>
<feature type="compositionally biased region" description="Low complexity" evidence="5">
    <location>
        <begin position="282"/>
        <end position="291"/>
    </location>
</feature>
<evidence type="ECO:0000313" key="9">
    <source>
        <dbReference type="Proteomes" id="UP000761534"/>
    </source>
</evidence>
<name>A0A642UTG0_9ASCO</name>
<evidence type="ECO:0000256" key="5">
    <source>
        <dbReference type="SAM" id="MobiDB-lite"/>
    </source>
</evidence>
<keyword evidence="3 4" id="KW-0862">Zinc</keyword>
<proteinExistence type="predicted"/>
<organism evidence="8 9">
    <name type="scientific">Trichomonascus ciferrii</name>
    <dbReference type="NCBI Taxonomy" id="44093"/>
    <lineage>
        <taxon>Eukaryota</taxon>
        <taxon>Fungi</taxon>
        <taxon>Dikarya</taxon>
        <taxon>Ascomycota</taxon>
        <taxon>Saccharomycotina</taxon>
        <taxon>Dipodascomycetes</taxon>
        <taxon>Dipodascales</taxon>
        <taxon>Trichomonascaceae</taxon>
        <taxon>Trichomonascus</taxon>
        <taxon>Trichomonascus ciferrii complex</taxon>
    </lineage>
</organism>
<dbReference type="GO" id="GO:0008270">
    <property type="term" value="F:zinc ion binding"/>
    <property type="evidence" value="ECO:0007669"/>
    <property type="project" value="UniProtKB-KW"/>
</dbReference>
<dbReference type="InterPro" id="IPR013899">
    <property type="entry name" value="DUF1771"/>
</dbReference>
<evidence type="ECO:0000256" key="4">
    <source>
        <dbReference type="PROSITE-ProRule" id="PRU00723"/>
    </source>
</evidence>
<evidence type="ECO:0000256" key="3">
    <source>
        <dbReference type="ARBA" id="ARBA00022833"/>
    </source>
</evidence>
<dbReference type="Proteomes" id="UP000761534">
    <property type="component" value="Unassembled WGS sequence"/>
</dbReference>
<dbReference type="Pfam" id="PF14608">
    <property type="entry name" value="zf-CCCH_2"/>
    <property type="match status" value="2"/>
</dbReference>
<keyword evidence="2 4" id="KW-0863">Zinc-finger</keyword>
<dbReference type="PANTHER" id="PTHR46651:SF1">
    <property type="entry name" value="SMALL MUTS RELATED FAMILY PROTEIN"/>
    <property type="match status" value="1"/>
</dbReference>
<sequence length="522" mass="59223">MMDDLQEKCNVLLDDESVLEEDKIEKVEELVQGAYPDLSSNDLERMVLDILWRHRDSGSRERLNQQQLNNARIVERKPAAIVKAAEAPLPSDYTKLEPKRLPVSQKQNQEKDISWEDWGEQEENAMAPFDILRQVLGEENTDEDIERALEKNNYDIQATLGLLMKSPQADARELADTSISSTSPPPEKTICKYFLQYQECLRADCKYSHDLSSRICRFWLQGSCLAGSSCAFLHYIPEPMVEKLTLTETPSPPQPPPKLTEEDFPSLGNIKNKQGSSKKASRPPSSSSSSSFVFNPAKSFVPGTTPAASPPVLQPKPVVASPKPAPAPVFVPPKRLNRKVVTISYPKLVPWVATDYEANQKYVSHRHAASRHAEMRNKYLQLAAGSWHQNNAAQARLLSTKGQKHNDKMIDEYFAGADLLFEQRKKPGSEIYVDLHGMELEESIEKLEEALLQIESEEKDSPRPVYAICGIGHHYVRKSSTENKLSIRVKQYLDKWGYEYDEFKTKDDRYGRIIGIDPWSHI</sequence>
<dbReference type="PANTHER" id="PTHR46651">
    <property type="entry name" value="POLYADENYLATE-BINDING PROTEIN-INTERACTING PROTEIN 7"/>
    <property type="match status" value="1"/>
</dbReference>
<dbReference type="SUPFAM" id="SSF160443">
    <property type="entry name" value="SMR domain-like"/>
    <property type="match status" value="1"/>
</dbReference>
<accession>A0A642UTG0</accession>
<evidence type="ECO:0000313" key="8">
    <source>
        <dbReference type="EMBL" id="KAA8903999.1"/>
    </source>
</evidence>
<dbReference type="InterPro" id="IPR036855">
    <property type="entry name" value="Znf_CCCH_sf"/>
</dbReference>
<dbReference type="SUPFAM" id="SSF90229">
    <property type="entry name" value="CCCH zinc finger"/>
    <property type="match status" value="1"/>
</dbReference>
<dbReference type="VEuPathDB" id="FungiDB:TRICI_005604"/>
<dbReference type="AlphaFoldDB" id="A0A642UTG0"/>
<gene>
    <name evidence="8" type="ORF">TRICI_005604</name>
</gene>
<dbReference type="Gene3D" id="3.30.1370.110">
    <property type="match status" value="1"/>
</dbReference>
<feature type="domain" description="C3H1-type" evidence="6">
    <location>
        <begin position="185"/>
        <end position="209"/>
    </location>
</feature>
<dbReference type="OrthoDB" id="3247158at2759"/>
<feature type="region of interest" description="Disordered" evidence="5">
    <location>
        <begin position="246"/>
        <end position="291"/>
    </location>
</feature>
<keyword evidence="9" id="KW-1185">Reference proteome</keyword>
<feature type="domain" description="Smr" evidence="7">
    <location>
        <begin position="433"/>
        <end position="515"/>
    </location>
</feature>
<protein>
    <submittedName>
        <fullName evidence="8">Uncharacterized protein</fullName>
    </submittedName>
</protein>
<evidence type="ECO:0000259" key="6">
    <source>
        <dbReference type="PROSITE" id="PS50103"/>
    </source>
</evidence>
<dbReference type="Pfam" id="PF08590">
    <property type="entry name" value="DUF1771"/>
    <property type="match status" value="1"/>
</dbReference>
<evidence type="ECO:0000259" key="7">
    <source>
        <dbReference type="PROSITE" id="PS50828"/>
    </source>
</evidence>
<evidence type="ECO:0000256" key="2">
    <source>
        <dbReference type="ARBA" id="ARBA00022771"/>
    </source>
</evidence>
<comment type="caution">
    <text evidence="8">The sequence shown here is derived from an EMBL/GenBank/DDBJ whole genome shotgun (WGS) entry which is preliminary data.</text>
</comment>
<dbReference type="InterPro" id="IPR036063">
    <property type="entry name" value="Smr_dom_sf"/>
</dbReference>
<evidence type="ECO:0000256" key="1">
    <source>
        <dbReference type="ARBA" id="ARBA00022723"/>
    </source>
</evidence>
<dbReference type="PROSITE" id="PS50828">
    <property type="entry name" value="SMR"/>
    <property type="match status" value="1"/>
</dbReference>
<dbReference type="SMART" id="SM01162">
    <property type="entry name" value="DUF1771"/>
    <property type="match status" value="1"/>
</dbReference>